<reference evidence="2" key="1">
    <citation type="journal article" date="2014" name="Int. J. Syst. Evol. Microbiol.">
        <title>Complete genome sequence of Corynebacterium casei LMG S-19264T (=DSM 44701T), isolated from a smear-ripened cheese.</title>
        <authorList>
            <consortium name="US DOE Joint Genome Institute (JGI-PGF)"/>
            <person name="Walter F."/>
            <person name="Albersmeier A."/>
            <person name="Kalinowski J."/>
            <person name="Ruckert C."/>
        </authorList>
    </citation>
    <scope>NUCLEOTIDE SEQUENCE</scope>
    <source>
        <strain evidence="2">JCM 4346</strain>
    </source>
</reference>
<gene>
    <name evidence="2" type="ORF">GCM10010251_27440</name>
</gene>
<feature type="region of interest" description="Disordered" evidence="1">
    <location>
        <begin position="1"/>
        <end position="34"/>
    </location>
</feature>
<reference evidence="2" key="2">
    <citation type="submission" date="2020-09" db="EMBL/GenBank/DDBJ databases">
        <authorList>
            <person name="Sun Q."/>
            <person name="Ohkuma M."/>
        </authorList>
    </citation>
    <scope>NUCLEOTIDE SEQUENCE</scope>
    <source>
        <strain evidence="2">JCM 4346</strain>
    </source>
</reference>
<feature type="compositionally biased region" description="Basic and acidic residues" evidence="1">
    <location>
        <begin position="9"/>
        <end position="22"/>
    </location>
</feature>
<proteinExistence type="predicted"/>
<keyword evidence="3" id="KW-1185">Reference proteome</keyword>
<accession>A0A918C7Q9</accession>
<dbReference type="EMBL" id="BMSX01000005">
    <property type="protein sequence ID" value="GGR10102.1"/>
    <property type="molecule type" value="Genomic_DNA"/>
</dbReference>
<evidence type="ECO:0000313" key="3">
    <source>
        <dbReference type="Proteomes" id="UP000658320"/>
    </source>
</evidence>
<protein>
    <submittedName>
        <fullName evidence="2">Uncharacterized protein</fullName>
    </submittedName>
</protein>
<sequence length="150" mass="16922">MATKRRKEFRFNKPETRRKPDAARAQVTDRQGTARAMAWPRIHPRLTTRSAWIDHDCELEPVGLRALKRSERAAVSVDEQLRGVLDPGDWIGVYAAPRRLRAVRPGRMDSYGLLAEPLGLLKEGLKQVCLRAPSKAAGAKARRLRGERSC</sequence>
<organism evidence="2 3">
    <name type="scientific">Streptomyces aurantiogriseus</name>
    <dbReference type="NCBI Taxonomy" id="66870"/>
    <lineage>
        <taxon>Bacteria</taxon>
        <taxon>Bacillati</taxon>
        <taxon>Actinomycetota</taxon>
        <taxon>Actinomycetes</taxon>
        <taxon>Kitasatosporales</taxon>
        <taxon>Streptomycetaceae</taxon>
        <taxon>Streptomyces</taxon>
    </lineage>
</organism>
<evidence type="ECO:0000313" key="2">
    <source>
        <dbReference type="EMBL" id="GGR10102.1"/>
    </source>
</evidence>
<dbReference type="Proteomes" id="UP000658320">
    <property type="component" value="Unassembled WGS sequence"/>
</dbReference>
<evidence type="ECO:0000256" key="1">
    <source>
        <dbReference type="SAM" id="MobiDB-lite"/>
    </source>
</evidence>
<name>A0A918C7Q9_9ACTN</name>
<comment type="caution">
    <text evidence="2">The sequence shown here is derived from an EMBL/GenBank/DDBJ whole genome shotgun (WGS) entry which is preliminary data.</text>
</comment>
<dbReference type="AlphaFoldDB" id="A0A918C7Q9"/>